<dbReference type="PANTHER" id="PTHR33223">
    <property type="entry name" value="CCHC-TYPE DOMAIN-CONTAINING PROTEIN"/>
    <property type="match status" value="1"/>
</dbReference>
<evidence type="ECO:0000313" key="2">
    <source>
        <dbReference type="EMBL" id="VDI00495.1"/>
    </source>
</evidence>
<dbReference type="InterPro" id="IPR005162">
    <property type="entry name" value="Retrotrans_gag_dom"/>
</dbReference>
<dbReference type="EMBL" id="UYJE01001236">
    <property type="protein sequence ID" value="VDI00495.1"/>
    <property type="molecule type" value="Genomic_DNA"/>
</dbReference>
<name>A0A8B6C593_MYTGA</name>
<accession>A0A8B6C593</accession>
<evidence type="ECO:0000313" key="3">
    <source>
        <dbReference type="Proteomes" id="UP000596742"/>
    </source>
</evidence>
<feature type="domain" description="Retrotransposon gag" evidence="1">
    <location>
        <begin position="31"/>
        <end position="117"/>
    </location>
</feature>
<dbReference type="OrthoDB" id="6152813at2759"/>
<sequence length="236" mass="26597">MKQSRFQQFWWTMFENYIKLQNDQNEAALAAFSFHVEGQASTWYSSLPTATRDDLTNLKAAFLDKFKHHNTNNELYRLKQHPHETGKQYLTRVQNLASGAQNISEQTIVGLCKNGFNPDIKPFVVWKDPKTINELRKAIYLATSVAECKASDVNTNNTNITTQNVNKLYVKSHELPAAAGVFSFSDILTQIPDIDGLPSPTLLEISFSDAEMQVPASFVYGLHLASDEPSFSDDKT</sequence>
<evidence type="ECO:0000259" key="1">
    <source>
        <dbReference type="Pfam" id="PF03732"/>
    </source>
</evidence>
<dbReference type="Proteomes" id="UP000596742">
    <property type="component" value="Unassembled WGS sequence"/>
</dbReference>
<dbReference type="AlphaFoldDB" id="A0A8B6C593"/>
<protein>
    <recommendedName>
        <fullName evidence="1">Retrotransposon gag domain-containing protein</fullName>
    </recommendedName>
</protein>
<comment type="caution">
    <text evidence="2">The sequence shown here is derived from an EMBL/GenBank/DDBJ whole genome shotgun (WGS) entry which is preliminary data.</text>
</comment>
<organism evidence="2 3">
    <name type="scientific">Mytilus galloprovincialis</name>
    <name type="common">Mediterranean mussel</name>
    <dbReference type="NCBI Taxonomy" id="29158"/>
    <lineage>
        <taxon>Eukaryota</taxon>
        <taxon>Metazoa</taxon>
        <taxon>Spiralia</taxon>
        <taxon>Lophotrochozoa</taxon>
        <taxon>Mollusca</taxon>
        <taxon>Bivalvia</taxon>
        <taxon>Autobranchia</taxon>
        <taxon>Pteriomorphia</taxon>
        <taxon>Mytilida</taxon>
        <taxon>Mytiloidea</taxon>
        <taxon>Mytilidae</taxon>
        <taxon>Mytilinae</taxon>
        <taxon>Mytilus</taxon>
    </lineage>
</organism>
<reference evidence="2" key="1">
    <citation type="submission" date="2018-11" db="EMBL/GenBank/DDBJ databases">
        <authorList>
            <person name="Alioto T."/>
            <person name="Alioto T."/>
        </authorList>
    </citation>
    <scope>NUCLEOTIDE SEQUENCE</scope>
</reference>
<keyword evidence="3" id="KW-1185">Reference proteome</keyword>
<dbReference type="Pfam" id="PF03732">
    <property type="entry name" value="Retrotrans_gag"/>
    <property type="match status" value="1"/>
</dbReference>
<dbReference type="PANTHER" id="PTHR33223:SF6">
    <property type="entry name" value="CCHC-TYPE DOMAIN-CONTAINING PROTEIN"/>
    <property type="match status" value="1"/>
</dbReference>
<gene>
    <name evidence="2" type="ORF">MGAL_10B019645</name>
</gene>
<proteinExistence type="predicted"/>